<evidence type="ECO:0000256" key="5">
    <source>
        <dbReference type="ARBA" id="ARBA00022722"/>
    </source>
</evidence>
<dbReference type="SUPFAM" id="SSF52540">
    <property type="entry name" value="P-loop containing nucleoside triphosphate hydrolases"/>
    <property type="match status" value="1"/>
</dbReference>
<evidence type="ECO:0000256" key="3">
    <source>
        <dbReference type="ARBA" id="ARBA00013368"/>
    </source>
</evidence>
<evidence type="ECO:0000256" key="14">
    <source>
        <dbReference type="SAM" id="Coils"/>
    </source>
</evidence>
<evidence type="ECO:0000256" key="12">
    <source>
        <dbReference type="ARBA" id="ARBA00023172"/>
    </source>
</evidence>
<evidence type="ECO:0000313" key="16">
    <source>
        <dbReference type="EMBL" id="OCH74049.1"/>
    </source>
</evidence>
<keyword evidence="17" id="KW-1185">Reference proteome</keyword>
<keyword evidence="6" id="KW-0547">Nucleotide-binding</keyword>
<keyword evidence="11 14" id="KW-0175">Coiled coil</keyword>
<name>A0A1B9QWQ0_9VIBR</name>
<dbReference type="Gene3D" id="3.40.50.300">
    <property type="entry name" value="P-loop containing nucleotide triphosphate hydrolases"/>
    <property type="match status" value="2"/>
</dbReference>
<comment type="caution">
    <text evidence="16">The sequence shown here is derived from an EMBL/GenBank/DDBJ whole genome shotgun (WGS) entry which is preliminary data.</text>
</comment>
<keyword evidence="7" id="KW-0255">Endonuclease</keyword>
<dbReference type="InterPro" id="IPR027417">
    <property type="entry name" value="P-loop_NTPase"/>
</dbReference>
<evidence type="ECO:0000256" key="10">
    <source>
        <dbReference type="ARBA" id="ARBA00022840"/>
    </source>
</evidence>
<evidence type="ECO:0000256" key="9">
    <source>
        <dbReference type="ARBA" id="ARBA00022839"/>
    </source>
</evidence>
<keyword evidence="5" id="KW-0540">Nuclease</keyword>
<comment type="function">
    <text evidence="13">SbcCD cleaves DNA hairpin structures. These structures can inhibit DNA replication and are intermediates in certain DNA recombination reactions. The complex acts as a 3'-&gt;5' double strand exonuclease that can open hairpins. It also has a 5' single-strand endonuclease activity.</text>
</comment>
<comment type="similarity">
    <text evidence="1">Belongs to the SMC family. SbcC subfamily.</text>
</comment>
<dbReference type="GO" id="GO:0004527">
    <property type="term" value="F:exonuclease activity"/>
    <property type="evidence" value="ECO:0007669"/>
    <property type="project" value="UniProtKB-KW"/>
</dbReference>
<dbReference type="InterPro" id="IPR038729">
    <property type="entry name" value="Rad50/SbcC_AAA"/>
</dbReference>
<evidence type="ECO:0000313" key="17">
    <source>
        <dbReference type="Proteomes" id="UP000093173"/>
    </source>
</evidence>
<dbReference type="GO" id="GO:0004519">
    <property type="term" value="F:endonuclease activity"/>
    <property type="evidence" value="ECO:0007669"/>
    <property type="project" value="UniProtKB-KW"/>
</dbReference>
<feature type="coiled-coil region" evidence="14">
    <location>
        <begin position="222"/>
        <end position="280"/>
    </location>
</feature>
<accession>A0A1B9QWQ0</accession>
<reference evidence="17" key="1">
    <citation type="submission" date="2016-06" db="EMBL/GenBank/DDBJ databases">
        <authorList>
            <person name="Hehemann J.-H."/>
            <person name="Arevalo P."/>
            <person name="Datta M.S."/>
            <person name="Polz M.F."/>
        </authorList>
    </citation>
    <scope>NUCLEOTIDE SEQUENCE [LARGE SCALE GENOMIC DNA]</scope>
    <source>
        <strain evidence="17">9CSC122</strain>
    </source>
</reference>
<dbReference type="GO" id="GO:0005524">
    <property type="term" value="F:ATP binding"/>
    <property type="evidence" value="ECO:0007669"/>
    <property type="project" value="UniProtKB-KW"/>
</dbReference>
<dbReference type="FunFam" id="3.40.50.300:FF:002866">
    <property type="entry name" value="DsDNA exonuclease SbcC"/>
    <property type="match status" value="1"/>
</dbReference>
<feature type="coiled-coil region" evidence="14">
    <location>
        <begin position="581"/>
        <end position="623"/>
    </location>
</feature>
<dbReference type="Pfam" id="PF13558">
    <property type="entry name" value="SbcC_Walker_B"/>
    <property type="match status" value="1"/>
</dbReference>
<dbReference type="FunFam" id="3.40.50.300:FF:001446">
    <property type="entry name" value="DsDNA exonuclease SbcC"/>
    <property type="match status" value="1"/>
</dbReference>
<dbReference type="Pfam" id="PF13476">
    <property type="entry name" value="AAA_23"/>
    <property type="match status" value="1"/>
</dbReference>
<evidence type="ECO:0000256" key="11">
    <source>
        <dbReference type="ARBA" id="ARBA00023054"/>
    </source>
</evidence>
<dbReference type="GO" id="GO:0016887">
    <property type="term" value="F:ATP hydrolysis activity"/>
    <property type="evidence" value="ECO:0007669"/>
    <property type="project" value="InterPro"/>
</dbReference>
<evidence type="ECO:0000256" key="4">
    <source>
        <dbReference type="ARBA" id="ARBA00022705"/>
    </source>
</evidence>
<dbReference type="EMBL" id="MAJZ01000703">
    <property type="protein sequence ID" value="OCH74049.1"/>
    <property type="molecule type" value="Genomic_DNA"/>
</dbReference>
<evidence type="ECO:0000259" key="15">
    <source>
        <dbReference type="Pfam" id="PF13476"/>
    </source>
</evidence>
<proteinExistence type="inferred from homology"/>
<organism evidence="16 17">
    <name type="scientific">Vibrio genomosp. F10</name>
    <dbReference type="NCBI Taxonomy" id="723171"/>
    <lineage>
        <taxon>Bacteria</taxon>
        <taxon>Pseudomonadati</taxon>
        <taxon>Pseudomonadota</taxon>
        <taxon>Gammaproteobacteria</taxon>
        <taxon>Vibrionales</taxon>
        <taxon>Vibrionaceae</taxon>
        <taxon>Vibrio</taxon>
    </lineage>
</organism>
<dbReference type="Proteomes" id="UP000093173">
    <property type="component" value="Unassembled WGS sequence"/>
</dbReference>
<keyword evidence="8" id="KW-0378">Hydrolase</keyword>
<feature type="domain" description="Rad50/SbcC-type AAA" evidence="15">
    <location>
        <begin position="6"/>
        <end position="244"/>
    </location>
</feature>
<gene>
    <name evidence="16" type="ORF">A6E14_02485</name>
</gene>
<evidence type="ECO:0000256" key="2">
    <source>
        <dbReference type="ARBA" id="ARBA00011322"/>
    </source>
</evidence>
<keyword evidence="12" id="KW-0233">DNA recombination</keyword>
<dbReference type="AlphaFoldDB" id="A0A1B9QWQ0"/>
<dbReference type="PANTHER" id="PTHR32114">
    <property type="entry name" value="ABC TRANSPORTER ABCH.3"/>
    <property type="match status" value="1"/>
</dbReference>
<dbReference type="GO" id="GO:0006310">
    <property type="term" value="P:DNA recombination"/>
    <property type="evidence" value="ECO:0007669"/>
    <property type="project" value="UniProtKB-KW"/>
</dbReference>
<dbReference type="GO" id="GO:0006302">
    <property type="term" value="P:double-strand break repair"/>
    <property type="evidence" value="ECO:0007669"/>
    <property type="project" value="InterPro"/>
</dbReference>
<feature type="coiled-coil region" evidence="14">
    <location>
        <begin position="382"/>
        <end position="423"/>
    </location>
</feature>
<dbReference type="RefSeq" id="WP_065577148.1">
    <property type="nucleotide sequence ID" value="NZ_MAJZ01000703.1"/>
</dbReference>
<evidence type="ECO:0000256" key="6">
    <source>
        <dbReference type="ARBA" id="ARBA00022741"/>
    </source>
</evidence>
<sequence>MQPINLTLQAFGPFANQQVIDFTAMGNAPLFLINGPTGSGKSAILDAICYALYGETTGSERTGDQMRCDYADVSLLTEVSFEFKLGAVSYKVVRSPEQEVPKKRGDGTTERKHSATLYRLNTDEEQLIANKPIPVLKEIRELIGLDVKQFRQVMVLPQGKFRELLTATSKEREQIFGQLFQTHIYTAIERALFDQAAGIRKAKDEFDNQIKGVLDVANVDSEKQLEQNLNEVTDRLSESKQRLDLSKSVLDKATLEEKASQELKQKFSHLAQKKQQLNDHLNEENHVKQLRGQRDNASFALSMAVCHSQFKGNHKALSDNLAELEQSSVALALAKETLSKSEANLKQAQLAQAGLAEIQNQIFNLDSVRSKLVERSEFEIKLIEAQRSCVSAEIKRDELQTEMARLEVQIASKRIDLDNAKHNQQQLPILQQQLDTLIEQRTLEQKKWRLERQQKTQFEHQDKLEAKLTAAKEQTENAIAYADNLEYLWHSSQAAQLAKHLNIDEPCPVCGSVEHPKLAVFTHDEVTKKNVDIARGHQKEVAKIEQKCLDDLAQCGKEIAITEQAILGINDQLLARPSLTAEETDKTIAQLEHKIAEIKQVRIESVESSLREIEQALLEVKTNLSTQLEYVNIAQVSMARIQTEVDSRTENMPQEFGDLVSVDAKLRSLNAEIARVVNQEKIARSHFDQSQQSFVSAQAKNQELEKQKALLIVARTQTDEQWNTALTDSPFSTEAHYIESALNKSAIDALELRISQFEQTKTALTTELIAIEASLADKVLPDVDHLIQQREAAELEHDDLSQQHTLLQSTQHRYHEVQKKLKLLKQQNEELNKQYEVVGTLSDVANGKTGSKISLHRFVLGVLLDDVLIQASLRLRKMSKGRYELKRKTQRTKGNAGSGLDLLVEDGYTSKMRDVATLSGGESFMAALALALGLSDVVQSYSGGIRLDTLFIDEGFGSLDPESLDLAIETLIDLQQGGRTIGIISHVSELKEQMTLRIDVEPSRTGSVVRVIH</sequence>
<evidence type="ECO:0000256" key="1">
    <source>
        <dbReference type="ARBA" id="ARBA00006930"/>
    </source>
</evidence>
<protein>
    <recommendedName>
        <fullName evidence="3">Nuclease SbcCD subunit C</fullName>
    </recommendedName>
</protein>
<evidence type="ECO:0000256" key="8">
    <source>
        <dbReference type="ARBA" id="ARBA00022801"/>
    </source>
</evidence>
<dbReference type="PANTHER" id="PTHR32114:SF2">
    <property type="entry name" value="ABC TRANSPORTER ABCH.3"/>
    <property type="match status" value="1"/>
</dbReference>
<feature type="coiled-coil region" evidence="14">
    <location>
        <begin position="747"/>
        <end position="841"/>
    </location>
</feature>
<evidence type="ECO:0000256" key="7">
    <source>
        <dbReference type="ARBA" id="ARBA00022759"/>
    </source>
</evidence>
<keyword evidence="4" id="KW-0235">DNA replication</keyword>
<evidence type="ECO:0000256" key="13">
    <source>
        <dbReference type="ARBA" id="ARBA00055999"/>
    </source>
</evidence>
<dbReference type="GO" id="GO:0006260">
    <property type="term" value="P:DNA replication"/>
    <property type="evidence" value="ECO:0007669"/>
    <property type="project" value="UniProtKB-KW"/>
</dbReference>
<feature type="coiled-coil region" evidence="14">
    <location>
        <begin position="307"/>
        <end position="351"/>
    </location>
</feature>
<keyword evidence="9" id="KW-0269">Exonuclease</keyword>
<comment type="subunit">
    <text evidence="2">Heterodimer of SbcC and SbcD.</text>
</comment>
<keyword evidence="10" id="KW-0067">ATP-binding</keyword>